<feature type="region of interest" description="Disordered" evidence="1">
    <location>
        <begin position="97"/>
        <end position="135"/>
    </location>
</feature>
<keyword evidence="3" id="KW-1185">Reference proteome</keyword>
<sequence length="135" mass="14710">MPRLNGSLRLPGALPAARIDQLSQNQEKHGPSLGTLKSLCIRHENQYGRELIVSLQGPGLLSIYMPIGHVHQSQLVEFSTSRSRLRVTQSIEVNGVDGSQRGRWKPTGSMEANGVDGSQRGRWKPTGSIEANGVD</sequence>
<comment type="caution">
    <text evidence="2">The sequence shown here is derived from an EMBL/GenBank/DDBJ whole genome shotgun (WGS) entry which is preliminary data.</text>
</comment>
<evidence type="ECO:0000313" key="3">
    <source>
        <dbReference type="Proteomes" id="UP000314294"/>
    </source>
</evidence>
<evidence type="ECO:0000313" key="2">
    <source>
        <dbReference type="EMBL" id="TNN38770.1"/>
    </source>
</evidence>
<proteinExistence type="predicted"/>
<protein>
    <submittedName>
        <fullName evidence="2">Uncharacterized protein</fullName>
    </submittedName>
</protein>
<reference evidence="2 3" key="1">
    <citation type="submission" date="2019-03" db="EMBL/GenBank/DDBJ databases">
        <title>First draft genome of Liparis tanakae, snailfish: a comprehensive survey of snailfish specific genes.</title>
        <authorList>
            <person name="Kim W."/>
            <person name="Song I."/>
            <person name="Jeong J.-H."/>
            <person name="Kim D."/>
            <person name="Kim S."/>
            <person name="Ryu S."/>
            <person name="Song J.Y."/>
            <person name="Lee S.K."/>
        </authorList>
    </citation>
    <scope>NUCLEOTIDE SEQUENCE [LARGE SCALE GENOMIC DNA]</scope>
    <source>
        <tissue evidence="2">Muscle</tissue>
    </source>
</reference>
<dbReference type="Proteomes" id="UP000314294">
    <property type="component" value="Unassembled WGS sequence"/>
</dbReference>
<dbReference type="EMBL" id="SRLO01001340">
    <property type="protein sequence ID" value="TNN38770.1"/>
    <property type="molecule type" value="Genomic_DNA"/>
</dbReference>
<dbReference type="AlphaFoldDB" id="A0A4Z2FCZ7"/>
<name>A0A4Z2FCZ7_9TELE</name>
<organism evidence="2 3">
    <name type="scientific">Liparis tanakae</name>
    <name type="common">Tanaka's snailfish</name>
    <dbReference type="NCBI Taxonomy" id="230148"/>
    <lineage>
        <taxon>Eukaryota</taxon>
        <taxon>Metazoa</taxon>
        <taxon>Chordata</taxon>
        <taxon>Craniata</taxon>
        <taxon>Vertebrata</taxon>
        <taxon>Euteleostomi</taxon>
        <taxon>Actinopterygii</taxon>
        <taxon>Neopterygii</taxon>
        <taxon>Teleostei</taxon>
        <taxon>Neoteleostei</taxon>
        <taxon>Acanthomorphata</taxon>
        <taxon>Eupercaria</taxon>
        <taxon>Perciformes</taxon>
        <taxon>Cottioidei</taxon>
        <taxon>Cottales</taxon>
        <taxon>Liparidae</taxon>
        <taxon>Liparis</taxon>
    </lineage>
</organism>
<accession>A0A4Z2FCZ7</accession>
<evidence type="ECO:0000256" key="1">
    <source>
        <dbReference type="SAM" id="MobiDB-lite"/>
    </source>
</evidence>
<gene>
    <name evidence="2" type="ORF">EYF80_051062</name>
</gene>